<dbReference type="InterPro" id="IPR052411">
    <property type="entry name" value="c-mor_Regulatory_Protein"/>
</dbReference>
<sequence>MQQNDLFEYDPHTDALIDRLDQIPPQELVSVWPQMLGAFVDVLEHELKRQGLPEKHQRPLARKLAAALATYMGGRSYYLPNGEQLFAALRNDEIYSRFNGKNIEALRREYGLGQVQIYKILAQQRQLHTRRHQPDLFATH</sequence>
<proteinExistence type="predicted"/>
<feature type="domain" description="Mor transcription activator" evidence="1">
    <location>
        <begin position="31"/>
        <end position="136"/>
    </location>
</feature>
<gene>
    <name evidence="2" type="ORF">BH006_17355</name>
</gene>
<dbReference type="AlphaFoldDB" id="A0A3F3IFS9"/>
<accession>A0A3F3IFS9</accession>
<dbReference type="PANTHER" id="PTHR37812:SF1">
    <property type="entry name" value="MU-LIKE PROPHAGE FLUMU PROTEIN C"/>
    <property type="match status" value="1"/>
</dbReference>
<comment type="caution">
    <text evidence="2">The sequence shown here is derived from an EMBL/GenBank/DDBJ whole genome shotgun (WGS) entry which is preliminary data.</text>
</comment>
<dbReference type="Pfam" id="PF08765">
    <property type="entry name" value="Mor"/>
    <property type="match status" value="1"/>
</dbReference>
<reference evidence="2" key="1">
    <citation type="submission" date="2016-09" db="EMBL/GenBank/DDBJ databases">
        <title>Whole Genome Sequencing of Salmonella enterica subsp. enterica serovar Nottingham.</title>
        <authorList>
            <person name="Zheng J."/>
            <person name="Wang H."/>
        </authorList>
    </citation>
    <scope>NUCLEOTIDE SEQUENCE [LARGE SCALE GENOMIC DNA]</scope>
    <source>
        <strain evidence="2">CFSAN055411</strain>
    </source>
</reference>
<dbReference type="InterPro" id="IPR014875">
    <property type="entry name" value="Mor_transcription_activator"/>
</dbReference>
<dbReference type="PANTHER" id="PTHR37812">
    <property type="entry name" value="MU-LIKE PROPHAGE FLUMU PROTEIN C"/>
    <property type="match status" value="1"/>
</dbReference>
<evidence type="ECO:0000259" key="1">
    <source>
        <dbReference type="Pfam" id="PF08765"/>
    </source>
</evidence>
<protein>
    <recommendedName>
        <fullName evidence="1">Mor transcription activator domain-containing protein</fullName>
    </recommendedName>
</protein>
<dbReference type="SUPFAM" id="SSF46689">
    <property type="entry name" value="Homeodomain-like"/>
    <property type="match status" value="1"/>
</dbReference>
<dbReference type="Proteomes" id="UP000852880">
    <property type="component" value="Unassembled WGS sequence"/>
</dbReference>
<dbReference type="EMBL" id="MJEL01000009">
    <property type="protein sequence ID" value="OEH98428.1"/>
    <property type="molecule type" value="Genomic_DNA"/>
</dbReference>
<dbReference type="RefSeq" id="WP_069721194.1">
    <property type="nucleotide sequence ID" value="NZ_MJEL01000009.1"/>
</dbReference>
<evidence type="ECO:0000313" key="2">
    <source>
        <dbReference type="EMBL" id="OEH98428.1"/>
    </source>
</evidence>
<dbReference type="InterPro" id="IPR009057">
    <property type="entry name" value="Homeodomain-like_sf"/>
</dbReference>
<organism evidence="2">
    <name type="scientific">Salmonella enterica</name>
    <name type="common">Salmonella choleraesuis</name>
    <dbReference type="NCBI Taxonomy" id="28901"/>
    <lineage>
        <taxon>Bacteria</taxon>
        <taxon>Pseudomonadati</taxon>
        <taxon>Pseudomonadota</taxon>
        <taxon>Gammaproteobacteria</taxon>
        <taxon>Enterobacterales</taxon>
        <taxon>Enterobacteriaceae</taxon>
        <taxon>Salmonella</taxon>
    </lineage>
</organism>
<dbReference type="Gene3D" id="1.10.10.60">
    <property type="entry name" value="Homeodomain-like"/>
    <property type="match status" value="1"/>
</dbReference>
<name>A0A3F3IFS9_SALER</name>